<dbReference type="GO" id="GO:0006457">
    <property type="term" value="P:protein folding"/>
    <property type="evidence" value="ECO:0007669"/>
    <property type="project" value="TreeGrafter"/>
</dbReference>
<dbReference type="OrthoDB" id="45518at2759"/>
<dbReference type="EMBL" id="AGSI01000005">
    <property type="protein sequence ID" value="EIE24769.1"/>
    <property type="molecule type" value="Genomic_DNA"/>
</dbReference>
<feature type="domain" description="Phosducin" evidence="2">
    <location>
        <begin position="43"/>
        <end position="177"/>
    </location>
</feature>
<protein>
    <submittedName>
        <fullName evidence="3">Thioredoxin-like protein</fullName>
    </submittedName>
</protein>
<keyword evidence="4" id="KW-1185">Reference proteome</keyword>
<dbReference type="PANTHER" id="PTHR45809:SF3">
    <property type="entry name" value="VIRAL IAP-ASSOCIATED FACTOR HOMOLOG"/>
    <property type="match status" value="1"/>
</dbReference>
<dbReference type="AlphaFoldDB" id="I0Z2A0"/>
<dbReference type="RefSeq" id="XP_005649313.1">
    <property type="nucleotide sequence ID" value="XM_005649256.1"/>
</dbReference>
<comment type="caution">
    <text evidence="3">The sequence shown here is derived from an EMBL/GenBank/DDBJ whole genome shotgun (WGS) entry which is preliminary data.</text>
</comment>
<evidence type="ECO:0000313" key="3">
    <source>
        <dbReference type="EMBL" id="EIE24769.1"/>
    </source>
</evidence>
<proteinExistence type="inferred from homology"/>
<dbReference type="InterPro" id="IPR051498">
    <property type="entry name" value="Phosducin-like_chap/apop_reg"/>
</dbReference>
<dbReference type="Gene3D" id="3.40.30.10">
    <property type="entry name" value="Glutaredoxin"/>
    <property type="match status" value="1"/>
</dbReference>
<dbReference type="STRING" id="574566.I0Z2A0"/>
<dbReference type="Pfam" id="PF02114">
    <property type="entry name" value="Phosducin"/>
    <property type="match status" value="1"/>
</dbReference>
<dbReference type="PANTHER" id="PTHR45809">
    <property type="entry name" value="VIRAL IAP-ASSOCIATED FACTOR HOMOLOG"/>
    <property type="match status" value="1"/>
</dbReference>
<dbReference type="KEGG" id="csl:COCSUDRAFT_14179"/>
<evidence type="ECO:0000313" key="4">
    <source>
        <dbReference type="Proteomes" id="UP000007264"/>
    </source>
</evidence>
<accession>I0Z2A0</accession>
<reference evidence="3 4" key="1">
    <citation type="journal article" date="2012" name="Genome Biol.">
        <title>The genome of the polar eukaryotic microalga coccomyxa subellipsoidea reveals traits of cold adaptation.</title>
        <authorList>
            <person name="Blanc G."/>
            <person name="Agarkova I."/>
            <person name="Grimwood J."/>
            <person name="Kuo A."/>
            <person name="Brueggeman A."/>
            <person name="Dunigan D."/>
            <person name="Gurnon J."/>
            <person name="Ladunga I."/>
            <person name="Lindquist E."/>
            <person name="Lucas S."/>
            <person name="Pangilinan J."/>
            <person name="Proschold T."/>
            <person name="Salamov A."/>
            <person name="Schmutz J."/>
            <person name="Weeks D."/>
            <person name="Yamada T."/>
            <person name="Claverie J.M."/>
            <person name="Grigoriev I."/>
            <person name="Van Etten J."/>
            <person name="Lomsadze A."/>
            <person name="Borodovsky M."/>
        </authorList>
    </citation>
    <scope>NUCLEOTIDE SEQUENCE [LARGE SCALE GENOMIC DNA]</scope>
    <source>
        <strain evidence="3 4">C-169</strain>
    </source>
</reference>
<dbReference type="Proteomes" id="UP000007264">
    <property type="component" value="Unassembled WGS sequence"/>
</dbReference>
<evidence type="ECO:0000256" key="1">
    <source>
        <dbReference type="ARBA" id="ARBA00009686"/>
    </source>
</evidence>
<evidence type="ECO:0000259" key="2">
    <source>
        <dbReference type="Pfam" id="PF02114"/>
    </source>
</evidence>
<gene>
    <name evidence="3" type="ORF">COCSUDRAFT_14179</name>
</gene>
<name>I0Z2A0_COCSC</name>
<comment type="similarity">
    <text evidence="1">Belongs to the phosducin family.</text>
</comment>
<dbReference type="SUPFAM" id="SSF52833">
    <property type="entry name" value="Thioredoxin-like"/>
    <property type="match status" value="1"/>
</dbReference>
<sequence>MGDHTVYKRLEGETTQWEDLQRKFGNLPEKEVVKKADAFSPADDEKLQYDRLDRARDPESLEDLEDEFEEDSFLETYRQIRLAQLKEAAKKPRYGKISSIVRNQFVREVTEASRDCWVVVLLSQERVLGCQVLRHCLKQLAEQYQHVKFITMQSTDCIPNYPDADLPTILVYKDGQCRRTIVGLQTLGYDRISPESE</sequence>
<organism evidence="3 4">
    <name type="scientific">Coccomyxa subellipsoidea (strain C-169)</name>
    <name type="common">Green microalga</name>
    <dbReference type="NCBI Taxonomy" id="574566"/>
    <lineage>
        <taxon>Eukaryota</taxon>
        <taxon>Viridiplantae</taxon>
        <taxon>Chlorophyta</taxon>
        <taxon>core chlorophytes</taxon>
        <taxon>Trebouxiophyceae</taxon>
        <taxon>Trebouxiophyceae incertae sedis</taxon>
        <taxon>Coccomyxaceae</taxon>
        <taxon>Coccomyxa</taxon>
        <taxon>Coccomyxa subellipsoidea</taxon>
    </lineage>
</organism>
<dbReference type="GO" id="GO:0005737">
    <property type="term" value="C:cytoplasm"/>
    <property type="evidence" value="ECO:0007669"/>
    <property type="project" value="TreeGrafter"/>
</dbReference>
<dbReference type="eggNOG" id="KOG3170">
    <property type="taxonomic scope" value="Eukaryota"/>
</dbReference>
<dbReference type="InterPro" id="IPR036249">
    <property type="entry name" value="Thioredoxin-like_sf"/>
</dbReference>
<dbReference type="InterPro" id="IPR024253">
    <property type="entry name" value="Phosducin_thioredoxin-like_dom"/>
</dbReference>
<dbReference type="GeneID" id="17042770"/>